<dbReference type="Pfam" id="PF07881">
    <property type="entry name" value="Fucose_iso_N1"/>
    <property type="match status" value="1"/>
</dbReference>
<dbReference type="Gene3D" id="3.40.50.1070">
    <property type="match status" value="1"/>
</dbReference>
<dbReference type="GO" id="GO:0006004">
    <property type="term" value="P:fucose metabolic process"/>
    <property type="evidence" value="ECO:0007669"/>
    <property type="project" value="InterPro"/>
</dbReference>
<dbReference type="GO" id="GO:0005737">
    <property type="term" value="C:cytoplasm"/>
    <property type="evidence" value="ECO:0007669"/>
    <property type="project" value="InterPro"/>
</dbReference>
<protein>
    <recommendedName>
        <fullName evidence="1">L-fucose isomerase N-terminal-1 domain-containing protein</fullName>
    </recommendedName>
</protein>
<dbReference type="InterPro" id="IPR038391">
    <property type="entry name" value="Fucose_iso_dom1_sf"/>
</dbReference>
<name>X1MIG1_9ZZZZ</name>
<organism evidence="2">
    <name type="scientific">marine sediment metagenome</name>
    <dbReference type="NCBI Taxonomy" id="412755"/>
    <lineage>
        <taxon>unclassified sequences</taxon>
        <taxon>metagenomes</taxon>
        <taxon>ecological metagenomes</taxon>
    </lineage>
</organism>
<evidence type="ECO:0000313" key="2">
    <source>
        <dbReference type="EMBL" id="GAI14470.1"/>
    </source>
</evidence>
<gene>
    <name evidence="2" type="ORF">S06H3_13426</name>
</gene>
<feature type="non-terminal residue" evidence="2">
    <location>
        <position position="74"/>
    </location>
</feature>
<reference evidence="2" key="1">
    <citation type="journal article" date="2014" name="Front. Microbiol.">
        <title>High frequency of phylogenetically diverse reductive dehalogenase-homologous genes in deep subseafloor sedimentary metagenomes.</title>
        <authorList>
            <person name="Kawai M."/>
            <person name="Futagami T."/>
            <person name="Toyoda A."/>
            <person name="Takaki Y."/>
            <person name="Nishi S."/>
            <person name="Hori S."/>
            <person name="Arai W."/>
            <person name="Tsubouchi T."/>
            <person name="Morono Y."/>
            <person name="Uchiyama I."/>
            <person name="Ito T."/>
            <person name="Fujiyama A."/>
            <person name="Inagaki F."/>
            <person name="Takami H."/>
        </authorList>
    </citation>
    <scope>NUCLEOTIDE SEQUENCE</scope>
    <source>
        <strain evidence="2">Expedition CK06-06</strain>
    </source>
</reference>
<dbReference type="AlphaFoldDB" id="X1MIG1"/>
<dbReference type="GO" id="GO:0008736">
    <property type="term" value="F:L-fucose isomerase activity"/>
    <property type="evidence" value="ECO:0007669"/>
    <property type="project" value="InterPro"/>
</dbReference>
<proteinExistence type="predicted"/>
<sequence>MKTSKIGMVMLNDEREHVWKKNNPENEEVLQKWAKVIKDNLKNIDGSSPEVIICSKIITSVRIAQEIGKELATS</sequence>
<accession>X1MIG1</accession>
<comment type="caution">
    <text evidence="2">The sequence shown here is derived from an EMBL/GenBank/DDBJ whole genome shotgun (WGS) entry which is preliminary data.</text>
</comment>
<dbReference type="InterPro" id="IPR012888">
    <property type="entry name" value="Fucose_iso_N1"/>
</dbReference>
<evidence type="ECO:0000259" key="1">
    <source>
        <dbReference type="Pfam" id="PF07881"/>
    </source>
</evidence>
<feature type="domain" description="L-fucose isomerase N-terminal-1" evidence="1">
    <location>
        <begin position="4"/>
        <end position="73"/>
    </location>
</feature>
<dbReference type="EMBL" id="BARV01006557">
    <property type="protein sequence ID" value="GAI14470.1"/>
    <property type="molecule type" value="Genomic_DNA"/>
</dbReference>